<evidence type="ECO:0000313" key="2">
    <source>
        <dbReference type="Proteomes" id="UP001055879"/>
    </source>
</evidence>
<reference evidence="2" key="1">
    <citation type="journal article" date="2022" name="Mol. Ecol. Resour.">
        <title>The genomes of chicory, endive, great burdock and yacon provide insights into Asteraceae palaeo-polyploidization history and plant inulin production.</title>
        <authorList>
            <person name="Fan W."/>
            <person name="Wang S."/>
            <person name="Wang H."/>
            <person name="Wang A."/>
            <person name="Jiang F."/>
            <person name="Liu H."/>
            <person name="Zhao H."/>
            <person name="Xu D."/>
            <person name="Zhang Y."/>
        </authorList>
    </citation>
    <scope>NUCLEOTIDE SEQUENCE [LARGE SCALE GENOMIC DNA]</scope>
    <source>
        <strain evidence="2">cv. Niubang</strain>
    </source>
</reference>
<name>A0ACB9A835_ARCLA</name>
<proteinExistence type="predicted"/>
<sequence>MMMKEVEVVYVQQQAHNQMENILYSFTFFFIRGRPCVAMDIADPFISIFYKETIWIFDISSILSIVFFVSSRSFIVNSKPLYTLCSNLGNGIDVVRNLPENAPSAHSSS</sequence>
<dbReference type="EMBL" id="CM042054">
    <property type="protein sequence ID" value="KAI3706349.1"/>
    <property type="molecule type" value="Genomic_DNA"/>
</dbReference>
<reference evidence="1 2" key="2">
    <citation type="journal article" date="2022" name="Mol. Ecol. Resour.">
        <title>The genomes of chicory, endive, great burdock and yacon provide insights into Asteraceae paleo-polyploidization history and plant inulin production.</title>
        <authorList>
            <person name="Fan W."/>
            <person name="Wang S."/>
            <person name="Wang H."/>
            <person name="Wang A."/>
            <person name="Jiang F."/>
            <person name="Liu H."/>
            <person name="Zhao H."/>
            <person name="Xu D."/>
            <person name="Zhang Y."/>
        </authorList>
    </citation>
    <scope>NUCLEOTIDE SEQUENCE [LARGE SCALE GENOMIC DNA]</scope>
    <source>
        <strain evidence="2">cv. Niubang</strain>
    </source>
</reference>
<keyword evidence="2" id="KW-1185">Reference proteome</keyword>
<gene>
    <name evidence="1" type="ORF">L6452_24015</name>
</gene>
<dbReference type="Proteomes" id="UP001055879">
    <property type="component" value="Linkage Group LG08"/>
</dbReference>
<organism evidence="1 2">
    <name type="scientific">Arctium lappa</name>
    <name type="common">Greater burdock</name>
    <name type="synonym">Lappa major</name>
    <dbReference type="NCBI Taxonomy" id="4217"/>
    <lineage>
        <taxon>Eukaryota</taxon>
        <taxon>Viridiplantae</taxon>
        <taxon>Streptophyta</taxon>
        <taxon>Embryophyta</taxon>
        <taxon>Tracheophyta</taxon>
        <taxon>Spermatophyta</taxon>
        <taxon>Magnoliopsida</taxon>
        <taxon>eudicotyledons</taxon>
        <taxon>Gunneridae</taxon>
        <taxon>Pentapetalae</taxon>
        <taxon>asterids</taxon>
        <taxon>campanulids</taxon>
        <taxon>Asterales</taxon>
        <taxon>Asteraceae</taxon>
        <taxon>Carduoideae</taxon>
        <taxon>Cardueae</taxon>
        <taxon>Arctiinae</taxon>
        <taxon>Arctium</taxon>
    </lineage>
</organism>
<accession>A0ACB9A835</accession>
<protein>
    <submittedName>
        <fullName evidence="1">Uncharacterized protein</fullName>
    </submittedName>
</protein>
<evidence type="ECO:0000313" key="1">
    <source>
        <dbReference type="EMBL" id="KAI3706349.1"/>
    </source>
</evidence>
<comment type="caution">
    <text evidence="1">The sequence shown here is derived from an EMBL/GenBank/DDBJ whole genome shotgun (WGS) entry which is preliminary data.</text>
</comment>